<dbReference type="AlphaFoldDB" id="A0A934SI56"/>
<dbReference type="Proteomes" id="UP000640485">
    <property type="component" value="Unassembled WGS sequence"/>
</dbReference>
<protein>
    <submittedName>
        <fullName evidence="2">Uncharacterized protein</fullName>
    </submittedName>
</protein>
<evidence type="ECO:0000313" key="2">
    <source>
        <dbReference type="EMBL" id="MBK4214888.1"/>
    </source>
</evidence>
<organism evidence="2 3">
    <name type="scientific">Paracoccus caeni</name>
    <dbReference type="NCBI Taxonomy" id="657651"/>
    <lineage>
        <taxon>Bacteria</taxon>
        <taxon>Pseudomonadati</taxon>
        <taxon>Pseudomonadota</taxon>
        <taxon>Alphaproteobacteria</taxon>
        <taxon>Rhodobacterales</taxon>
        <taxon>Paracoccaceae</taxon>
        <taxon>Paracoccus</taxon>
    </lineage>
</organism>
<keyword evidence="1" id="KW-0472">Membrane</keyword>
<sequence length="232" mass="26085">MSFWESLSQPQATLLSSFVTGICALGAIWLGAKFFTNKIKGLEQAIRASQDAVNVHLNETEAAVKKTASEVMRAISDWSVAREEEKEIVSSISDQVVNIANTQADELLDREAEVPSDNEASIRESNDVEVRTRDDLRDAWAEIQAAIEAISRQDTIDGRTRAKYARQDRRSYNTLIDLLEDDRNISREAAAAARDAFALRNSFRRRVEEPTQTDWANMDRLRAIVLEDLPAD</sequence>
<evidence type="ECO:0000256" key="1">
    <source>
        <dbReference type="SAM" id="Phobius"/>
    </source>
</evidence>
<evidence type="ECO:0000313" key="3">
    <source>
        <dbReference type="Proteomes" id="UP000640485"/>
    </source>
</evidence>
<name>A0A934SI56_9RHOB</name>
<proteinExistence type="predicted"/>
<feature type="transmembrane region" description="Helical" evidence="1">
    <location>
        <begin position="12"/>
        <end position="32"/>
    </location>
</feature>
<keyword evidence="3" id="KW-1185">Reference proteome</keyword>
<gene>
    <name evidence="2" type="ORF">JJJ17_03000</name>
</gene>
<accession>A0A934SI56</accession>
<reference evidence="2" key="1">
    <citation type="submission" date="2021-01" db="EMBL/GenBank/DDBJ databases">
        <title>Paracoccus amoyensis sp. nov., isolated from the surface seawater along the coast of Xiamen Island, China.</title>
        <authorList>
            <person name="Lyu L."/>
        </authorList>
    </citation>
    <scope>NUCLEOTIDE SEQUENCE</scope>
    <source>
        <strain evidence="2">MJ17</strain>
    </source>
</reference>
<keyword evidence="1" id="KW-0812">Transmembrane</keyword>
<dbReference type="EMBL" id="JAEPRQ010000001">
    <property type="protein sequence ID" value="MBK4214888.1"/>
    <property type="molecule type" value="Genomic_DNA"/>
</dbReference>
<keyword evidence="1" id="KW-1133">Transmembrane helix</keyword>
<comment type="caution">
    <text evidence="2">The sequence shown here is derived from an EMBL/GenBank/DDBJ whole genome shotgun (WGS) entry which is preliminary data.</text>
</comment>
<dbReference type="RefSeq" id="WP_200683668.1">
    <property type="nucleotide sequence ID" value="NZ_JAEPRQ010000001.1"/>
</dbReference>